<evidence type="ECO:0000313" key="2">
    <source>
        <dbReference type="Proteomes" id="UP000755585"/>
    </source>
</evidence>
<gene>
    <name evidence="1" type="ORF">JOF29_002886</name>
</gene>
<dbReference type="Proteomes" id="UP000755585">
    <property type="component" value="Unassembled WGS sequence"/>
</dbReference>
<dbReference type="Pfam" id="PF01547">
    <property type="entry name" value="SBP_bac_1"/>
    <property type="match status" value="1"/>
</dbReference>
<dbReference type="Gene3D" id="3.40.190.10">
    <property type="entry name" value="Periplasmic binding protein-like II"/>
    <property type="match status" value="1"/>
</dbReference>
<dbReference type="InterPro" id="IPR006059">
    <property type="entry name" value="SBP"/>
</dbReference>
<keyword evidence="2" id="KW-1185">Reference proteome</keyword>
<proteinExistence type="predicted"/>
<keyword evidence="1" id="KW-0813">Transport</keyword>
<keyword evidence="1" id="KW-0762">Sugar transport</keyword>
<dbReference type="PANTHER" id="PTHR43649">
    <property type="entry name" value="ARABINOSE-BINDING PROTEIN-RELATED"/>
    <property type="match status" value="1"/>
</dbReference>
<dbReference type="InterPro" id="IPR050490">
    <property type="entry name" value="Bact_solute-bd_prot1"/>
</dbReference>
<sequence>MPCVIASFIPGLESKQMPIHNTTRRTDASSLPGRRTFLGLVGAAGTGLLTGACSTGGGGSQSSGSKSFTWATWAGVGDEKKTWDRVAALAAKDHPGTTVTIDASYATNYYDTLVTRTVAGRGPDLMTSQGTTLPSLVDRGLLQPLDDRIKNDSHVAAGDWPDAIRQAMSWDGKQYLLPYDVGPCFLWYNKDLLASVGVAEPSATEPMTYAEFRTICSKVAKSGNRRYGYATPPAWDYLIPWVWSAGGEMMNPDRTACELSSPGATTGLDNVVSLYRDGLAAPIKDLTKANALEDFASGTIAFTPGGPWDAQYLRTQNLKFTWGFMPFPAGDGGSQTWVSGSGFGIAKTVKQIDAAFAALTSLVSPAAQQIMASAGRAFPARASAISSYSQGGKPPAHVNEIGVLMTAKGTRPYITTPNWQQINTMLSRDLMPILLPGAKLDDILAKVTPQFTDLLKKG</sequence>
<name>A0ABS4UJI1_9ACTN</name>
<accession>A0ABS4UJI1</accession>
<dbReference type="PANTHER" id="PTHR43649:SF12">
    <property type="entry name" value="DIACETYLCHITOBIOSE BINDING PROTEIN DASA"/>
    <property type="match status" value="1"/>
</dbReference>
<protein>
    <submittedName>
        <fullName evidence="1">Multiple sugar transport system substrate-binding protein</fullName>
    </submittedName>
</protein>
<comment type="caution">
    <text evidence="1">The sequence shown here is derived from an EMBL/GenBank/DDBJ whole genome shotgun (WGS) entry which is preliminary data.</text>
</comment>
<dbReference type="SUPFAM" id="SSF53850">
    <property type="entry name" value="Periplasmic binding protein-like II"/>
    <property type="match status" value="1"/>
</dbReference>
<dbReference type="CDD" id="cd13585">
    <property type="entry name" value="PBP2_TMBP_like"/>
    <property type="match status" value="1"/>
</dbReference>
<dbReference type="EMBL" id="JAGINT010000001">
    <property type="protein sequence ID" value="MBP2351803.1"/>
    <property type="molecule type" value="Genomic_DNA"/>
</dbReference>
<evidence type="ECO:0000313" key="1">
    <source>
        <dbReference type="EMBL" id="MBP2351803.1"/>
    </source>
</evidence>
<organism evidence="1 2">
    <name type="scientific">Kribbella aluminosa</name>
    <dbReference type="NCBI Taxonomy" id="416017"/>
    <lineage>
        <taxon>Bacteria</taxon>
        <taxon>Bacillati</taxon>
        <taxon>Actinomycetota</taxon>
        <taxon>Actinomycetes</taxon>
        <taxon>Propionibacteriales</taxon>
        <taxon>Kribbellaceae</taxon>
        <taxon>Kribbella</taxon>
    </lineage>
</organism>
<dbReference type="RefSeq" id="WP_209694656.1">
    <property type="nucleotide sequence ID" value="NZ_BAAAVU010000013.1"/>
</dbReference>
<reference evidence="1 2" key="1">
    <citation type="submission" date="2021-03" db="EMBL/GenBank/DDBJ databases">
        <title>Sequencing the genomes of 1000 actinobacteria strains.</title>
        <authorList>
            <person name="Klenk H.-P."/>
        </authorList>
    </citation>
    <scope>NUCLEOTIDE SEQUENCE [LARGE SCALE GENOMIC DNA]</scope>
    <source>
        <strain evidence="1 2">DSM 18824</strain>
    </source>
</reference>